<proteinExistence type="predicted"/>
<dbReference type="InterPro" id="IPR027020">
    <property type="entry name" value="YnjB"/>
</dbReference>
<evidence type="ECO:0000313" key="1">
    <source>
        <dbReference type="EMBL" id="PKQ80151.1"/>
    </source>
</evidence>
<dbReference type="Gene3D" id="3.40.190.10">
    <property type="entry name" value="Periplasmic binding protein-like II"/>
    <property type="match status" value="2"/>
</dbReference>
<dbReference type="SUPFAM" id="SSF53850">
    <property type="entry name" value="Periplasmic binding protein-like II"/>
    <property type="match status" value="1"/>
</dbReference>
<name>A0A2N3J323_AERSO</name>
<gene>
    <name evidence="1" type="ORF">CJP16_07380</name>
</gene>
<organism evidence="1 2">
    <name type="scientific">Aeromonas sobria</name>
    <dbReference type="NCBI Taxonomy" id="646"/>
    <lineage>
        <taxon>Bacteria</taxon>
        <taxon>Pseudomonadati</taxon>
        <taxon>Pseudomonadota</taxon>
        <taxon>Gammaproteobacteria</taxon>
        <taxon>Aeromonadales</taxon>
        <taxon>Aeromonadaceae</taxon>
        <taxon>Aeromonas</taxon>
    </lineage>
</organism>
<protein>
    <submittedName>
        <fullName evidence="1">ABC transporter substrate-binding protein</fullName>
    </submittedName>
</protein>
<dbReference type="Pfam" id="PF13416">
    <property type="entry name" value="SBP_bac_8"/>
    <property type="match status" value="1"/>
</dbReference>
<comment type="caution">
    <text evidence="1">The sequence shown here is derived from an EMBL/GenBank/DDBJ whole genome shotgun (WGS) entry which is preliminary data.</text>
</comment>
<dbReference type="Proteomes" id="UP000233467">
    <property type="component" value="Unassembled WGS sequence"/>
</dbReference>
<dbReference type="PANTHER" id="PTHR42779">
    <property type="entry name" value="PROTEIN YNJB"/>
    <property type="match status" value="1"/>
</dbReference>
<dbReference type="PIRSF" id="PIRSF029172">
    <property type="entry name" value="UCP029172_ABC_sbc_YnjB"/>
    <property type="match status" value="1"/>
</dbReference>
<dbReference type="NCBIfam" id="NF008633">
    <property type="entry name" value="PRK11622.1"/>
    <property type="match status" value="1"/>
</dbReference>
<evidence type="ECO:0000313" key="2">
    <source>
        <dbReference type="Proteomes" id="UP000233467"/>
    </source>
</evidence>
<keyword evidence="2" id="KW-1185">Reference proteome</keyword>
<dbReference type="InterPro" id="IPR006059">
    <property type="entry name" value="SBP"/>
</dbReference>
<accession>A0A2N3J323</accession>
<reference evidence="1 2" key="1">
    <citation type="journal article" date="2017" name="Front. Microbiol.">
        <title>Strong Genomic and Phenotypic Heterogeneity in the Aeromonas sobria Species Complex.</title>
        <authorList>
            <person name="Gauthier J."/>
            <person name="Vincent A.T."/>
            <person name="Charette S.J."/>
            <person name="Derome N."/>
        </authorList>
    </citation>
    <scope>NUCLEOTIDE SEQUENCE [LARGE SCALE GENOMIC DNA]</scope>
    <source>
        <strain evidence="1 2">TM18</strain>
    </source>
</reference>
<dbReference type="PANTHER" id="PTHR42779:SF1">
    <property type="entry name" value="PROTEIN YNJB"/>
    <property type="match status" value="1"/>
</dbReference>
<dbReference type="AlphaFoldDB" id="A0A2N3J323"/>
<sequence>METGPPAHPGAGPAGPLSPLAPWRLTTRETFMLKPFSQLSSHLSSHLNPRLKSRLKQRLSALLCALPLLASGPLLANPDGNWQQTLEEAKGQTVYFNAWGGSPEINAYLVWAGQELARDYQVKLVQVKVDDIAQSVSQLLANKQAGKQAGGPIDLLWVNGENFKALKEQGLLGAPFTAELPNMALVDNRLPVSEDFTLPVEGLEAPWGIGQLNLMVDSEEVTNPPTSAAALLAWAKAHPGRFTYPKPPQFHGSSFLKQILLELTPNPAPLYREATDTEFANVTAPLWGWLDELHPALWRKGKLFPSSAAETRQLLDDGELAMAISFNPQEAQSAAQIGALPPSVEAVAMSKGALTNSHFLAIPFNANARAGAKVVANFLLSPAAQARKANPAFWGDPSVLRADALPDSAKGQPALRFKAVAEPHPSWQLKLEAAWAERYGH</sequence>
<dbReference type="EMBL" id="NQMM01000021">
    <property type="protein sequence ID" value="PKQ80151.1"/>
    <property type="molecule type" value="Genomic_DNA"/>
</dbReference>